<name>X1M7P6_9ZZZZ</name>
<evidence type="ECO:0008006" key="2">
    <source>
        <dbReference type="Google" id="ProtNLM"/>
    </source>
</evidence>
<dbReference type="AlphaFoldDB" id="X1M7P6"/>
<proteinExistence type="predicted"/>
<feature type="non-terminal residue" evidence="1">
    <location>
        <position position="134"/>
    </location>
</feature>
<organism evidence="1">
    <name type="scientific">marine sediment metagenome</name>
    <dbReference type="NCBI Taxonomy" id="412755"/>
    <lineage>
        <taxon>unclassified sequences</taxon>
        <taxon>metagenomes</taxon>
        <taxon>ecological metagenomes</taxon>
    </lineage>
</organism>
<protein>
    <recommendedName>
        <fullName evidence="2">ATP-dependent helicase C-terminal domain-containing protein</fullName>
    </recommendedName>
</protein>
<sequence>MPLSRLSFVLKDLANGLKEDEEKIEIEAYASRTDEINCGLEAIIHQDLEEYVYWIEIIKRKRYSKYTLYAAPINVADKLKEQVFDKIRPVVLTSATLATNGSFDYIKRRLGLKDCQEVLLSSPFNYRDNVLLYT</sequence>
<comment type="caution">
    <text evidence="1">The sequence shown here is derived from an EMBL/GenBank/DDBJ whole genome shotgun (WGS) entry which is preliminary data.</text>
</comment>
<evidence type="ECO:0000313" key="1">
    <source>
        <dbReference type="EMBL" id="GAI02389.1"/>
    </source>
</evidence>
<reference evidence="1" key="1">
    <citation type="journal article" date="2014" name="Front. Microbiol.">
        <title>High frequency of phylogenetically diverse reductive dehalogenase-homologous genes in deep subseafloor sedimentary metagenomes.</title>
        <authorList>
            <person name="Kawai M."/>
            <person name="Futagami T."/>
            <person name="Toyoda A."/>
            <person name="Takaki Y."/>
            <person name="Nishi S."/>
            <person name="Hori S."/>
            <person name="Arai W."/>
            <person name="Tsubouchi T."/>
            <person name="Morono Y."/>
            <person name="Uchiyama I."/>
            <person name="Ito T."/>
            <person name="Fujiyama A."/>
            <person name="Inagaki F."/>
            <person name="Takami H."/>
        </authorList>
    </citation>
    <scope>NUCLEOTIDE SEQUENCE</scope>
    <source>
        <strain evidence="1">Expedition CK06-06</strain>
    </source>
</reference>
<accession>X1M7P6</accession>
<dbReference type="EMBL" id="BARV01012158">
    <property type="protein sequence ID" value="GAI02389.1"/>
    <property type="molecule type" value="Genomic_DNA"/>
</dbReference>
<gene>
    <name evidence="1" type="ORF">S06H3_22660</name>
</gene>